<dbReference type="AlphaFoldDB" id="T0L3W1"/>
<evidence type="ECO:0000256" key="1">
    <source>
        <dbReference type="SAM" id="MobiDB-lite"/>
    </source>
</evidence>
<feature type="compositionally biased region" description="Acidic residues" evidence="1">
    <location>
        <begin position="14"/>
        <end position="28"/>
    </location>
</feature>
<organism evidence="2 3">
    <name type="scientific">Colletotrichum gloeosporioides (strain Cg-14)</name>
    <name type="common">Anthracnose fungus</name>
    <name type="synonym">Glomerella cingulata</name>
    <dbReference type="NCBI Taxonomy" id="1237896"/>
    <lineage>
        <taxon>Eukaryota</taxon>
        <taxon>Fungi</taxon>
        <taxon>Dikarya</taxon>
        <taxon>Ascomycota</taxon>
        <taxon>Pezizomycotina</taxon>
        <taxon>Sordariomycetes</taxon>
        <taxon>Hypocreomycetidae</taxon>
        <taxon>Glomerellales</taxon>
        <taxon>Glomerellaceae</taxon>
        <taxon>Colletotrichum</taxon>
        <taxon>Colletotrichum gloeosporioides species complex</taxon>
    </lineage>
</organism>
<dbReference type="STRING" id="1237896.T0L3W1"/>
<dbReference type="eggNOG" id="KOG2423">
    <property type="taxonomic scope" value="Eukaryota"/>
</dbReference>
<proteinExistence type="predicted"/>
<protein>
    <submittedName>
        <fullName evidence="2">NGP1NT domain-containing protein</fullName>
    </submittedName>
</protein>
<gene>
    <name evidence="2" type="ORF">CGLO_00487</name>
</gene>
<comment type="caution">
    <text evidence="2">The sequence shown here is derived from an EMBL/GenBank/DDBJ whole genome shotgun (WGS) entry which is preliminary data.</text>
</comment>
<accession>T0L3W1</accession>
<feature type="compositionally biased region" description="Acidic residues" evidence="1">
    <location>
        <begin position="46"/>
        <end position="55"/>
    </location>
</feature>
<feature type="compositionally biased region" description="Acidic residues" evidence="1">
    <location>
        <begin position="62"/>
        <end position="74"/>
    </location>
</feature>
<sequence length="111" mass="11514">MPDTSMGPSTVAGDSDDEEEEEDDDEFEGFGSEDGKAEGDKSLAEASEDAGEASDDMIPLDADSDDDSASDSEGGDGAASETSYNTSVRAISDRASTRSTRSSTAAKRRKT</sequence>
<name>T0L3W1_COLGC</name>
<feature type="compositionally biased region" description="Basic and acidic residues" evidence="1">
    <location>
        <begin position="33"/>
        <end position="43"/>
    </location>
</feature>
<feature type="region of interest" description="Disordered" evidence="1">
    <location>
        <begin position="1"/>
        <end position="111"/>
    </location>
</feature>
<reference evidence="3" key="1">
    <citation type="journal article" date="2013" name="Mol. Plant Microbe Interact.">
        <title>Global aspects of pacC regulation of pathogenicity genes in Colletotrichum gloeosporioides as revealed by transcriptome analysis.</title>
        <authorList>
            <person name="Alkan N."/>
            <person name="Meng X."/>
            <person name="Friedlander G."/>
            <person name="Reuveni E."/>
            <person name="Sukno S."/>
            <person name="Sherman A."/>
            <person name="Thon M."/>
            <person name="Fluhr R."/>
            <person name="Prusky D."/>
        </authorList>
    </citation>
    <scope>NUCLEOTIDE SEQUENCE [LARGE SCALE GENOMIC DNA]</scope>
    <source>
        <strain evidence="3">Cg-14</strain>
    </source>
</reference>
<dbReference type="HOGENOM" id="CLU_2158169_0_0_1"/>
<evidence type="ECO:0000313" key="2">
    <source>
        <dbReference type="EMBL" id="EQB59164.1"/>
    </source>
</evidence>
<dbReference type="EMBL" id="AMYD01000124">
    <property type="protein sequence ID" value="EQB59164.1"/>
    <property type="molecule type" value="Genomic_DNA"/>
</dbReference>
<dbReference type="Proteomes" id="UP000015530">
    <property type="component" value="Unassembled WGS sequence"/>
</dbReference>
<evidence type="ECO:0000313" key="3">
    <source>
        <dbReference type="Proteomes" id="UP000015530"/>
    </source>
</evidence>